<dbReference type="EC" id="3.6.1.9" evidence="4"/>
<comment type="similarity">
    <text evidence="4">Belongs to the Maf family. YhdE subfamily.</text>
</comment>
<evidence type="ECO:0000256" key="4">
    <source>
        <dbReference type="HAMAP-Rule" id="MF_00528"/>
    </source>
</evidence>
<sequence length="195" mass="21308">MYQSNGLLAPVILASASPRRKELLGYILDDFDVCSADIDESPKENEKPECLVERLAESKAKVIAKQNQDHIVLGSDTIVVVNNIILGKPIGLEHFTSMMGLLSANTHEVLTAISLVYQGECKNCVVLTRVAMAELSESETLRYWKTGEPKDKAGGYAIQGIGGQFVKYIEGSHSSVIGLPLHETKVLLAEYEMPC</sequence>
<dbReference type="PANTHER" id="PTHR43213:SF5">
    <property type="entry name" value="BIFUNCTIONAL DTTP_UTP PYROPHOSPHATASE_METHYLTRANSFERASE PROTEIN-RELATED"/>
    <property type="match status" value="1"/>
</dbReference>
<dbReference type="HAMAP" id="MF_00528">
    <property type="entry name" value="Maf"/>
    <property type="match status" value="1"/>
</dbReference>
<dbReference type="Proteomes" id="UP001253545">
    <property type="component" value="Unassembled WGS sequence"/>
</dbReference>
<keyword evidence="3 4" id="KW-0546">Nucleotide metabolism</keyword>
<dbReference type="RefSeq" id="WP_311369158.1">
    <property type="nucleotide sequence ID" value="NZ_JAVRHX010000003.1"/>
</dbReference>
<dbReference type="NCBIfam" id="TIGR00172">
    <property type="entry name" value="maf"/>
    <property type="match status" value="1"/>
</dbReference>
<comment type="cofactor">
    <cofactor evidence="1 4">
        <name>a divalent metal cation</name>
        <dbReference type="ChEBI" id="CHEBI:60240"/>
    </cofactor>
</comment>
<comment type="catalytic activity">
    <reaction evidence="4">
        <text>UTP + H2O = UMP + diphosphate + H(+)</text>
        <dbReference type="Rhea" id="RHEA:29395"/>
        <dbReference type="ChEBI" id="CHEBI:15377"/>
        <dbReference type="ChEBI" id="CHEBI:15378"/>
        <dbReference type="ChEBI" id="CHEBI:33019"/>
        <dbReference type="ChEBI" id="CHEBI:46398"/>
        <dbReference type="ChEBI" id="CHEBI:57865"/>
        <dbReference type="EC" id="3.6.1.9"/>
    </reaction>
</comment>
<dbReference type="Gene3D" id="3.90.950.10">
    <property type="match status" value="1"/>
</dbReference>
<gene>
    <name evidence="5" type="ORF">RM552_12355</name>
</gene>
<dbReference type="InterPro" id="IPR003697">
    <property type="entry name" value="Maf-like"/>
</dbReference>
<dbReference type="PANTHER" id="PTHR43213">
    <property type="entry name" value="BIFUNCTIONAL DTTP/UTP PYROPHOSPHATASE/METHYLTRANSFERASE PROTEIN-RELATED"/>
    <property type="match status" value="1"/>
</dbReference>
<dbReference type="PIRSF" id="PIRSF006305">
    <property type="entry name" value="Maf"/>
    <property type="match status" value="1"/>
</dbReference>
<comment type="caution">
    <text evidence="5">The sequence shown here is derived from an EMBL/GenBank/DDBJ whole genome shotgun (WGS) entry which is preliminary data.</text>
</comment>
<accession>A0ABU2ZTA4</accession>
<dbReference type="CDD" id="cd00555">
    <property type="entry name" value="Maf"/>
    <property type="match status" value="1"/>
</dbReference>
<evidence type="ECO:0000256" key="1">
    <source>
        <dbReference type="ARBA" id="ARBA00001968"/>
    </source>
</evidence>
<evidence type="ECO:0000313" key="5">
    <source>
        <dbReference type="EMBL" id="MDT0595641.1"/>
    </source>
</evidence>
<feature type="active site" description="Proton acceptor" evidence="4">
    <location>
        <position position="76"/>
    </location>
</feature>
<evidence type="ECO:0000256" key="3">
    <source>
        <dbReference type="ARBA" id="ARBA00023080"/>
    </source>
</evidence>
<proteinExistence type="inferred from homology"/>
<dbReference type="EMBL" id="JAVRHX010000003">
    <property type="protein sequence ID" value="MDT0595641.1"/>
    <property type="molecule type" value="Genomic_DNA"/>
</dbReference>
<comment type="subcellular location">
    <subcellularLocation>
        <location evidence="4">Cytoplasm</location>
    </subcellularLocation>
</comment>
<dbReference type="InterPro" id="IPR029001">
    <property type="entry name" value="ITPase-like_fam"/>
</dbReference>
<feature type="site" description="Important for substrate specificity" evidence="4">
    <location>
        <position position="19"/>
    </location>
</feature>
<organism evidence="5 6">
    <name type="scientific">Glaciecola petra</name>
    <dbReference type="NCBI Taxonomy" id="3075602"/>
    <lineage>
        <taxon>Bacteria</taxon>
        <taxon>Pseudomonadati</taxon>
        <taxon>Pseudomonadota</taxon>
        <taxon>Gammaproteobacteria</taxon>
        <taxon>Alteromonadales</taxon>
        <taxon>Alteromonadaceae</taxon>
        <taxon>Glaciecola</taxon>
    </lineage>
</organism>
<comment type="caution">
    <text evidence="4">Lacks conserved residue(s) required for the propagation of feature annotation.</text>
</comment>
<name>A0ABU2ZTA4_9ALTE</name>
<dbReference type="GO" id="GO:0016787">
    <property type="term" value="F:hydrolase activity"/>
    <property type="evidence" value="ECO:0007669"/>
    <property type="project" value="UniProtKB-KW"/>
</dbReference>
<keyword evidence="4" id="KW-0963">Cytoplasm</keyword>
<dbReference type="SUPFAM" id="SSF52972">
    <property type="entry name" value="ITPase-like"/>
    <property type="match status" value="1"/>
</dbReference>
<comment type="catalytic activity">
    <reaction evidence="4">
        <text>dTTP + H2O = dTMP + diphosphate + H(+)</text>
        <dbReference type="Rhea" id="RHEA:28534"/>
        <dbReference type="ChEBI" id="CHEBI:15377"/>
        <dbReference type="ChEBI" id="CHEBI:15378"/>
        <dbReference type="ChEBI" id="CHEBI:33019"/>
        <dbReference type="ChEBI" id="CHEBI:37568"/>
        <dbReference type="ChEBI" id="CHEBI:63528"/>
        <dbReference type="EC" id="3.6.1.9"/>
    </reaction>
</comment>
<comment type="function">
    <text evidence="4">Nucleoside triphosphate pyrophosphatase that hydrolyzes dTTP and UTP. May have a dual role in cell division arrest and in preventing the incorporation of modified nucleotides into cellular nucleic acids.</text>
</comment>
<protein>
    <recommendedName>
        <fullName evidence="4">dTTP/UTP pyrophosphatase</fullName>
        <shortName evidence="4">dTTPase/UTPase</shortName>
        <ecNumber evidence="4">3.6.1.9</ecNumber>
    </recommendedName>
    <alternativeName>
        <fullName evidence="4">Nucleoside triphosphate pyrophosphatase</fullName>
    </alternativeName>
    <alternativeName>
        <fullName evidence="4">Nucleotide pyrophosphatase</fullName>
        <shortName evidence="4">Nucleotide PPase</shortName>
    </alternativeName>
</protein>
<feature type="site" description="Important for substrate specificity" evidence="4">
    <location>
        <position position="77"/>
    </location>
</feature>
<keyword evidence="2 4" id="KW-0378">Hydrolase</keyword>
<dbReference type="Pfam" id="PF02545">
    <property type="entry name" value="Maf"/>
    <property type="match status" value="1"/>
</dbReference>
<evidence type="ECO:0000313" key="6">
    <source>
        <dbReference type="Proteomes" id="UP001253545"/>
    </source>
</evidence>
<feature type="site" description="Important for substrate specificity" evidence="4">
    <location>
        <position position="159"/>
    </location>
</feature>
<keyword evidence="6" id="KW-1185">Reference proteome</keyword>
<evidence type="ECO:0000256" key="2">
    <source>
        <dbReference type="ARBA" id="ARBA00022801"/>
    </source>
</evidence>
<reference evidence="5 6" key="1">
    <citation type="submission" date="2023-09" db="EMBL/GenBank/DDBJ databases">
        <authorList>
            <person name="Rey-Velasco X."/>
        </authorList>
    </citation>
    <scope>NUCLEOTIDE SEQUENCE [LARGE SCALE GENOMIC DNA]</scope>
    <source>
        <strain evidence="5 6">P117</strain>
    </source>
</reference>